<protein>
    <submittedName>
        <fullName evidence="1">Uncharacterized protein</fullName>
    </submittedName>
</protein>
<proteinExistence type="predicted"/>
<dbReference type="Proteomes" id="UP001193389">
    <property type="component" value="Chromosome"/>
</dbReference>
<keyword evidence="2" id="KW-1185">Reference proteome</keyword>
<dbReference type="EMBL" id="AP018694">
    <property type="protein sequence ID" value="BBE17498.1"/>
    <property type="molecule type" value="Genomic_DNA"/>
</dbReference>
<gene>
    <name evidence="1" type="ORF">AQPE_1649</name>
</gene>
<accession>A0A5K7S7F0</accession>
<organism evidence="1 2">
    <name type="scientific">Aquipluma nitroreducens</name>
    <dbReference type="NCBI Taxonomy" id="2010828"/>
    <lineage>
        <taxon>Bacteria</taxon>
        <taxon>Pseudomonadati</taxon>
        <taxon>Bacteroidota</taxon>
        <taxon>Bacteroidia</taxon>
        <taxon>Marinilabiliales</taxon>
        <taxon>Prolixibacteraceae</taxon>
        <taxon>Aquipluma</taxon>
    </lineage>
</organism>
<evidence type="ECO:0000313" key="2">
    <source>
        <dbReference type="Proteomes" id="UP001193389"/>
    </source>
</evidence>
<reference evidence="1" key="1">
    <citation type="journal article" date="2020" name="Int. J. Syst. Evol. Microbiol.">
        <title>Aquipluma nitroreducens gen. nov. sp. nov., a novel facultatively anaerobic bacterium isolated from a freshwater lake.</title>
        <authorList>
            <person name="Watanabe M."/>
            <person name="Kojima H."/>
            <person name="Fukui M."/>
        </authorList>
    </citation>
    <scope>NUCLEOTIDE SEQUENCE</scope>
    <source>
        <strain evidence="1">MeG22</strain>
    </source>
</reference>
<dbReference type="AlphaFoldDB" id="A0A5K7S7F0"/>
<sequence length="75" mass="8703">MGHNAMKLELIEWLTKLEDSETLNYLKIVKDSNENAQDWWHELPESVKNGIHQGLDDVTEGRIVSHNDVKKKYGL</sequence>
<evidence type="ECO:0000313" key="1">
    <source>
        <dbReference type="EMBL" id="BBE17498.1"/>
    </source>
</evidence>
<dbReference type="RefSeq" id="WP_318350489.1">
    <property type="nucleotide sequence ID" value="NZ_AP018694.1"/>
</dbReference>
<name>A0A5K7S7F0_9BACT</name>
<dbReference type="KEGG" id="anf:AQPE_1649"/>